<dbReference type="GO" id="GO:0070402">
    <property type="term" value="F:NADPH binding"/>
    <property type="evidence" value="ECO:0007669"/>
    <property type="project" value="InterPro"/>
</dbReference>
<feature type="binding site" evidence="9">
    <location>
        <position position="132"/>
    </location>
    <ligand>
        <name>1-deoxy-D-xylulose 5-phosphate</name>
        <dbReference type="ChEBI" id="CHEBI:57792"/>
    </ligand>
</feature>
<evidence type="ECO:0000256" key="7">
    <source>
        <dbReference type="ARBA" id="ARBA00023229"/>
    </source>
</evidence>
<protein>
    <recommendedName>
        <fullName evidence="9">1-deoxy-D-xylulose 5-phosphate reductoisomerase</fullName>
        <shortName evidence="9">DXP reductoisomerase</shortName>
        <ecNumber evidence="9">1.1.1.267</ecNumber>
    </recommendedName>
    <alternativeName>
        <fullName evidence="9">1-deoxyxylulose-5-phosphate reductoisomerase</fullName>
    </alternativeName>
    <alternativeName>
        <fullName evidence="9">2-C-methyl-D-erythritol 4-phosphate synthase</fullName>
    </alternativeName>
</protein>
<feature type="binding site" evidence="9">
    <location>
        <position position="112"/>
    </location>
    <ligand>
        <name>1-deoxy-D-xylulose 5-phosphate</name>
        <dbReference type="ChEBI" id="CHEBI:57792"/>
    </ligand>
</feature>
<dbReference type="Pfam" id="PF02670">
    <property type="entry name" value="DXP_reductoisom"/>
    <property type="match status" value="1"/>
</dbReference>
<dbReference type="AlphaFoldDB" id="E6WZ52"/>
<feature type="binding site" evidence="9">
    <location>
        <position position="154"/>
    </location>
    <ligand>
        <name>1-deoxy-D-xylulose 5-phosphate</name>
        <dbReference type="ChEBI" id="CHEBI:57792"/>
    </ligand>
</feature>
<dbReference type="HOGENOM" id="CLU_035714_0_0_7"/>
<dbReference type="Proteomes" id="UP000008633">
    <property type="component" value="Chromosome"/>
</dbReference>
<dbReference type="RefSeq" id="WP_013553199.1">
    <property type="nucleotide sequence ID" value="NC_014935.1"/>
</dbReference>
<dbReference type="PIRSF" id="PIRSF006205">
    <property type="entry name" value="Dxp_reductismrs"/>
    <property type="match status" value="1"/>
</dbReference>
<comment type="cofactor">
    <cofactor evidence="9">
        <name>Mg(2+)</name>
        <dbReference type="ChEBI" id="CHEBI:18420"/>
    </cofactor>
    <cofactor evidence="9">
        <name>Mn(2+)</name>
        <dbReference type="ChEBI" id="CHEBI:29035"/>
    </cofactor>
</comment>
<comment type="pathway">
    <text evidence="1 9">Isoprenoid biosynthesis; isopentenyl diphosphate biosynthesis via DXP pathway; isopentenyl diphosphate from 1-deoxy-D-xylulose 5-phosphate: step 1/6.</text>
</comment>
<reference evidence="14" key="2">
    <citation type="submission" date="2011-01" db="EMBL/GenBank/DDBJ databases">
        <title>The complete genome of Nitratifractor salsuginis DSM 16511.</title>
        <authorList>
            <consortium name="US DOE Joint Genome Institute (JGI-PGF)"/>
            <person name="Lucas S."/>
            <person name="Copeland A."/>
            <person name="Lapidus A."/>
            <person name="Bruce D."/>
            <person name="Goodwin L."/>
            <person name="Pitluck S."/>
            <person name="Kyrpides N."/>
            <person name="Mavromatis K."/>
            <person name="Ivanova N."/>
            <person name="Mikhailova N."/>
            <person name="Zeytun A."/>
            <person name="Detter J.C."/>
            <person name="Tapia R."/>
            <person name="Han C."/>
            <person name="Land M."/>
            <person name="Hauser L."/>
            <person name="Markowitz V."/>
            <person name="Cheng J.-F."/>
            <person name="Hugenholtz P."/>
            <person name="Woyke T."/>
            <person name="Wu D."/>
            <person name="Tindall B."/>
            <person name="Schuetze A."/>
            <person name="Brambilla E."/>
            <person name="Klenk H.-P."/>
            <person name="Eisen J.A."/>
        </authorList>
    </citation>
    <scope>NUCLEOTIDE SEQUENCE [LARGE SCALE GENOMIC DNA]</scope>
    <source>
        <strain evidence="14">DSM 16511 / JCM 12458 / E9I37-1</strain>
    </source>
</reference>
<feature type="binding site" evidence="9">
    <location>
        <position position="199"/>
    </location>
    <ligand>
        <name>1-deoxy-D-xylulose 5-phosphate</name>
        <dbReference type="ChEBI" id="CHEBI:57792"/>
    </ligand>
</feature>
<feature type="binding site" evidence="9">
    <location>
        <position position="195"/>
    </location>
    <ligand>
        <name>1-deoxy-D-xylulose 5-phosphate</name>
        <dbReference type="ChEBI" id="CHEBI:57792"/>
    </ligand>
</feature>
<feature type="binding site" evidence="9">
    <location>
        <position position="196"/>
    </location>
    <ligand>
        <name>1-deoxy-D-xylulose 5-phosphate</name>
        <dbReference type="ChEBI" id="CHEBI:57792"/>
    </ligand>
</feature>
<dbReference type="InterPro" id="IPR036169">
    <property type="entry name" value="DXPR_C_sf"/>
</dbReference>
<feature type="binding site" evidence="9">
    <location>
        <position position="131"/>
    </location>
    <ligand>
        <name>Mn(2+)</name>
        <dbReference type="ChEBI" id="CHEBI:29035"/>
    </ligand>
</feature>
<evidence type="ECO:0000313" key="14">
    <source>
        <dbReference type="Proteomes" id="UP000008633"/>
    </source>
</evidence>
<feature type="binding site" evidence="9">
    <location>
        <position position="177"/>
    </location>
    <ligand>
        <name>1-deoxy-D-xylulose 5-phosphate</name>
        <dbReference type="ChEBI" id="CHEBI:57792"/>
    </ligand>
</feature>
<dbReference type="UniPathway" id="UPA00056">
    <property type="reaction ID" value="UER00092"/>
</dbReference>
<evidence type="ECO:0000256" key="4">
    <source>
        <dbReference type="ARBA" id="ARBA00022857"/>
    </source>
</evidence>
<dbReference type="EC" id="1.1.1.267" evidence="9"/>
<dbReference type="Pfam" id="PF08436">
    <property type="entry name" value="DXP_redisom_C"/>
    <property type="match status" value="1"/>
</dbReference>
<dbReference type="KEGG" id="nsa:Nitsa_0230"/>
<feature type="binding site" evidence="9">
    <location>
        <position position="190"/>
    </location>
    <ligand>
        <name>1-deoxy-D-xylulose 5-phosphate</name>
        <dbReference type="ChEBI" id="CHEBI:57792"/>
    </ligand>
</feature>
<feature type="binding site" evidence="9">
    <location>
        <position position="8"/>
    </location>
    <ligand>
        <name>NADPH</name>
        <dbReference type="ChEBI" id="CHEBI:57783"/>
    </ligand>
</feature>
<dbReference type="OrthoDB" id="9806546at2"/>
<evidence type="ECO:0000256" key="2">
    <source>
        <dbReference type="ARBA" id="ARBA00006825"/>
    </source>
</evidence>
<comment type="similarity">
    <text evidence="2 9">Belongs to the DXR family.</text>
</comment>
<evidence type="ECO:0000256" key="9">
    <source>
        <dbReference type="HAMAP-Rule" id="MF_00183"/>
    </source>
</evidence>
<keyword evidence="6 9" id="KW-0464">Manganese</keyword>
<feature type="binding site" evidence="9">
    <location>
        <position position="7"/>
    </location>
    <ligand>
        <name>NADPH</name>
        <dbReference type="ChEBI" id="CHEBI:57783"/>
    </ligand>
</feature>
<accession>E6WZ52</accession>
<reference evidence="13 14" key="1">
    <citation type="journal article" date="2011" name="Stand. Genomic Sci.">
        <title>Complete genome sequence of Nitratifractor salsuginis type strain (E9I37-1).</title>
        <authorList>
            <person name="Anderson I."/>
            <person name="Sikorski J."/>
            <person name="Zeytun A."/>
            <person name="Nolan M."/>
            <person name="Lapidus A."/>
            <person name="Lucas S."/>
            <person name="Hammon N."/>
            <person name="Deshpande S."/>
            <person name="Cheng J.F."/>
            <person name="Tapia R."/>
            <person name="Han C."/>
            <person name="Goodwin L."/>
            <person name="Pitluck S."/>
            <person name="Liolios K."/>
            <person name="Pagani I."/>
            <person name="Ivanova N."/>
            <person name="Huntemann M."/>
            <person name="Mavromatis K."/>
            <person name="Ovchinikova G."/>
            <person name="Pati A."/>
            <person name="Chen A."/>
            <person name="Palaniappan K."/>
            <person name="Land M."/>
            <person name="Hauser L."/>
            <person name="Brambilla E.M."/>
            <person name="Ngatchou-Djao O.D."/>
            <person name="Rohde M."/>
            <person name="Tindall B.J."/>
            <person name="Goker M."/>
            <person name="Detter J.C."/>
            <person name="Woyke T."/>
            <person name="Bristow J."/>
            <person name="Eisen J.A."/>
            <person name="Markowitz V."/>
            <person name="Hugenholtz P."/>
            <person name="Klenk H.P."/>
            <person name="Kyrpides N.C."/>
        </authorList>
    </citation>
    <scope>NUCLEOTIDE SEQUENCE [LARGE SCALE GENOMIC DNA]</scope>
    <source>
        <strain evidence="14">DSM 16511 / JCM 12458 / E9I37-1</strain>
    </source>
</reference>
<evidence type="ECO:0000313" key="13">
    <source>
        <dbReference type="EMBL" id="ADV45502.1"/>
    </source>
</evidence>
<dbReference type="Pfam" id="PF13288">
    <property type="entry name" value="DXPR_C"/>
    <property type="match status" value="1"/>
</dbReference>
<dbReference type="GO" id="GO:0030145">
    <property type="term" value="F:manganese ion binding"/>
    <property type="evidence" value="ECO:0007669"/>
    <property type="project" value="TreeGrafter"/>
</dbReference>
<dbReference type="InterPro" id="IPR013512">
    <property type="entry name" value="DXP_reductoisomerase_N"/>
</dbReference>
<feature type="domain" description="DXP reductoisomerase C-terminal" evidence="12">
    <location>
        <begin position="239"/>
        <end position="352"/>
    </location>
</feature>
<feature type="binding site" evidence="9">
    <location>
        <position position="33"/>
    </location>
    <ligand>
        <name>NADPH</name>
        <dbReference type="ChEBI" id="CHEBI:57783"/>
    </ligand>
</feature>
<name>E6WZ52_NITSE</name>
<gene>
    <name evidence="9" type="primary">dxr</name>
    <name evidence="13" type="ordered locus">Nitsa_0230</name>
</gene>
<keyword evidence="4 9" id="KW-0521">NADP</keyword>
<keyword evidence="7 9" id="KW-0414">Isoprene biosynthesis</keyword>
<evidence type="ECO:0000259" key="12">
    <source>
        <dbReference type="Pfam" id="PF13288"/>
    </source>
</evidence>
<proteinExistence type="inferred from homology"/>
<feature type="binding site" evidence="9">
    <location>
        <position position="133"/>
    </location>
    <ligand>
        <name>1-deoxy-D-xylulose 5-phosphate</name>
        <dbReference type="ChEBI" id="CHEBI:57792"/>
    </ligand>
</feature>
<dbReference type="Gene3D" id="1.10.1740.10">
    <property type="match status" value="1"/>
</dbReference>
<comment type="function">
    <text evidence="9">Catalyzes the NADPH-dependent rearrangement and reduction of 1-deoxy-D-xylulose-5-phosphate (DXP) to 2-C-methyl-D-erythritol 4-phosphate (MEP).</text>
</comment>
<dbReference type="STRING" id="749222.Nitsa_0230"/>
<keyword evidence="14" id="KW-1185">Reference proteome</keyword>
<dbReference type="InterPro" id="IPR026877">
    <property type="entry name" value="DXPR_C"/>
</dbReference>
<dbReference type="NCBIfam" id="TIGR00243">
    <property type="entry name" value="Dxr"/>
    <property type="match status" value="1"/>
</dbReference>
<sequence length="356" mass="39633">MVLLGSTGSIGVNTLEICRRFHLPVEALVAGNNLELLQEQIDEFQPELVAIADPARIEEVRHPRVYGGQEGILRLLEESASPKVVNALVGTAGLRPTLKAQELGRELALANKESLVIAGAFLDRSRIFPIDSEHFGLWYLQNSRSVRRLLLTASGGAFRDWEPEAIRRAAFADALKHPNWSMGDKITIDSASMANKLFELLEARWLFDNSAVDALIERRSIVHALVEFADGSTTAHLAGVDMKLPIAYALECPMKEPILEPVDLLGIGPIAFEAIDTERYPLWQLKEPLLAQPKLGVVLNAANEAAMEGFRRGDYPFGVMVDRIVDTFHCFEEEEPKTLEEVFALDRKVREYCYGL</sequence>
<dbReference type="PANTHER" id="PTHR30525">
    <property type="entry name" value="1-DEOXY-D-XYLULOSE 5-PHOSPHATE REDUCTOISOMERASE"/>
    <property type="match status" value="1"/>
</dbReference>
<feature type="binding site" evidence="9">
    <location>
        <position position="183"/>
    </location>
    <ligand>
        <name>NADPH</name>
        <dbReference type="ChEBI" id="CHEBI:57783"/>
    </ligand>
</feature>
<evidence type="ECO:0000259" key="10">
    <source>
        <dbReference type="Pfam" id="PF02670"/>
    </source>
</evidence>
<feature type="binding site" evidence="9">
    <location>
        <position position="31"/>
    </location>
    <ligand>
        <name>NADPH</name>
        <dbReference type="ChEBI" id="CHEBI:57783"/>
    </ligand>
</feature>
<feature type="binding site" evidence="9">
    <location>
        <position position="199"/>
    </location>
    <ligand>
        <name>Mn(2+)</name>
        <dbReference type="ChEBI" id="CHEBI:29035"/>
    </ligand>
</feature>
<dbReference type="SUPFAM" id="SSF51735">
    <property type="entry name" value="NAD(P)-binding Rossmann-fold domains"/>
    <property type="match status" value="1"/>
</dbReference>
<keyword evidence="3 9" id="KW-0479">Metal-binding</keyword>
<evidence type="ECO:0000259" key="11">
    <source>
        <dbReference type="Pfam" id="PF08436"/>
    </source>
</evidence>
<evidence type="ECO:0000256" key="1">
    <source>
        <dbReference type="ARBA" id="ARBA00005094"/>
    </source>
</evidence>
<dbReference type="Gene3D" id="3.40.50.720">
    <property type="entry name" value="NAD(P)-binding Rossmann-like Domain"/>
    <property type="match status" value="1"/>
</dbReference>
<dbReference type="EMBL" id="CP002452">
    <property type="protein sequence ID" value="ADV45502.1"/>
    <property type="molecule type" value="Genomic_DNA"/>
</dbReference>
<evidence type="ECO:0000256" key="6">
    <source>
        <dbReference type="ARBA" id="ARBA00023211"/>
    </source>
</evidence>
<comment type="catalytic activity">
    <reaction evidence="8">
        <text>2-C-methyl-D-erythritol 4-phosphate + NADP(+) = 1-deoxy-D-xylulose 5-phosphate + NADPH + H(+)</text>
        <dbReference type="Rhea" id="RHEA:13717"/>
        <dbReference type="ChEBI" id="CHEBI:15378"/>
        <dbReference type="ChEBI" id="CHEBI:57783"/>
        <dbReference type="ChEBI" id="CHEBI:57792"/>
        <dbReference type="ChEBI" id="CHEBI:58262"/>
        <dbReference type="ChEBI" id="CHEBI:58349"/>
        <dbReference type="EC" id="1.1.1.267"/>
    </reaction>
    <physiologicalReaction direction="right-to-left" evidence="8">
        <dbReference type="Rhea" id="RHEA:13719"/>
    </physiologicalReaction>
</comment>
<organism evidence="13 14">
    <name type="scientific">Nitratifractor salsuginis (strain DSM 16511 / JCM 12458 / E9I37-1)</name>
    <dbReference type="NCBI Taxonomy" id="749222"/>
    <lineage>
        <taxon>Bacteria</taxon>
        <taxon>Pseudomonadati</taxon>
        <taxon>Campylobacterota</taxon>
        <taxon>Epsilonproteobacteria</taxon>
        <taxon>Campylobacterales</taxon>
        <taxon>Sulfurovaceae</taxon>
        <taxon>Nitratifractor</taxon>
    </lineage>
</organism>
<keyword evidence="5 9" id="KW-0560">Oxidoreductase</keyword>
<feature type="binding site" evidence="9">
    <location>
        <position position="10"/>
    </location>
    <ligand>
        <name>NADPH</name>
        <dbReference type="ChEBI" id="CHEBI:57783"/>
    </ligand>
</feature>
<dbReference type="GO" id="GO:0030604">
    <property type="term" value="F:1-deoxy-D-xylulose-5-phosphate reductoisomerase activity"/>
    <property type="evidence" value="ECO:0007669"/>
    <property type="project" value="UniProtKB-UniRule"/>
</dbReference>
<comment type="caution">
    <text evidence="9">Lacks conserved residue(s) required for the propagation of feature annotation.</text>
</comment>
<dbReference type="InterPro" id="IPR036291">
    <property type="entry name" value="NAD(P)-bd_dom_sf"/>
</dbReference>
<feature type="domain" description="1-deoxy-D-xylulose 5-phosphate reductoisomerase N-terminal" evidence="10">
    <location>
        <begin position="1"/>
        <end position="119"/>
    </location>
</feature>
<dbReference type="eggNOG" id="COG0743">
    <property type="taxonomic scope" value="Bacteria"/>
</dbReference>
<feature type="binding site" evidence="9">
    <location>
        <position position="111"/>
    </location>
    <ligand>
        <name>NADPH</name>
        <dbReference type="ChEBI" id="CHEBI:57783"/>
    </ligand>
</feature>
<dbReference type="InterPro" id="IPR013644">
    <property type="entry name" value="DXP_reductoisomerase_C"/>
</dbReference>
<evidence type="ECO:0000256" key="3">
    <source>
        <dbReference type="ARBA" id="ARBA00022723"/>
    </source>
</evidence>
<evidence type="ECO:0000256" key="8">
    <source>
        <dbReference type="ARBA" id="ARBA00048543"/>
    </source>
</evidence>
<keyword evidence="9" id="KW-0460">Magnesium</keyword>
<dbReference type="PANTHER" id="PTHR30525:SF0">
    <property type="entry name" value="1-DEOXY-D-XYLULOSE 5-PHOSPHATE REDUCTOISOMERASE, CHLOROPLASTIC"/>
    <property type="match status" value="1"/>
</dbReference>
<feature type="binding site" evidence="9">
    <location>
        <position position="9"/>
    </location>
    <ligand>
        <name>NADPH</name>
        <dbReference type="ChEBI" id="CHEBI:57783"/>
    </ligand>
</feature>
<dbReference type="HAMAP" id="MF_00183">
    <property type="entry name" value="DXP_reductoisom"/>
    <property type="match status" value="1"/>
</dbReference>
<feature type="binding site" evidence="9">
    <location>
        <position position="133"/>
    </location>
    <ligand>
        <name>Mn(2+)</name>
        <dbReference type="ChEBI" id="CHEBI:29035"/>
    </ligand>
</feature>
<dbReference type="SUPFAM" id="SSF69055">
    <property type="entry name" value="1-deoxy-D-xylulose-5-phosphate reductoisomerase, C-terminal domain"/>
    <property type="match status" value="1"/>
</dbReference>
<feature type="binding site" evidence="9">
    <location>
        <position position="113"/>
    </location>
    <ligand>
        <name>NADPH</name>
        <dbReference type="ChEBI" id="CHEBI:57783"/>
    </ligand>
</feature>
<dbReference type="InterPro" id="IPR003821">
    <property type="entry name" value="DXP_reductoisomerase"/>
</dbReference>
<dbReference type="GO" id="GO:0051484">
    <property type="term" value="P:isopentenyl diphosphate biosynthetic process, methylerythritol 4-phosphate pathway involved in terpenoid biosynthetic process"/>
    <property type="evidence" value="ECO:0007669"/>
    <property type="project" value="TreeGrafter"/>
</dbReference>
<dbReference type="SUPFAM" id="SSF55347">
    <property type="entry name" value="Glyceraldehyde-3-phosphate dehydrogenase-like, C-terminal domain"/>
    <property type="match status" value="1"/>
</dbReference>
<evidence type="ECO:0000256" key="5">
    <source>
        <dbReference type="ARBA" id="ARBA00023002"/>
    </source>
</evidence>
<feature type="domain" description="1-deoxy-D-xylulose 5-phosphate reductoisomerase C-terminal" evidence="11">
    <location>
        <begin position="127"/>
        <end position="207"/>
    </location>
</feature>